<dbReference type="SUPFAM" id="SSF52540">
    <property type="entry name" value="P-loop containing nucleoside triphosphate hydrolases"/>
    <property type="match status" value="1"/>
</dbReference>
<gene>
    <name evidence="4" type="ORF">ACFQW9_03030</name>
</gene>
<dbReference type="InterPro" id="IPR027417">
    <property type="entry name" value="P-loop_NTPase"/>
</dbReference>
<dbReference type="PANTHER" id="PTHR16305:SF35">
    <property type="entry name" value="TRANSCRIPTIONAL ACTIVATOR DOMAIN"/>
    <property type="match status" value="1"/>
</dbReference>
<evidence type="ECO:0000313" key="5">
    <source>
        <dbReference type="Proteomes" id="UP001596509"/>
    </source>
</evidence>
<dbReference type="Gene3D" id="1.10.10.10">
    <property type="entry name" value="Winged helix-like DNA-binding domain superfamily/Winged helix DNA-binding domain"/>
    <property type="match status" value="1"/>
</dbReference>
<dbReference type="Pfam" id="PF13191">
    <property type="entry name" value="AAA_16"/>
    <property type="match status" value="1"/>
</dbReference>
<dbReference type="Gene3D" id="1.25.40.10">
    <property type="entry name" value="Tetratricopeptide repeat domain"/>
    <property type="match status" value="1"/>
</dbReference>
<dbReference type="InterPro" id="IPR016032">
    <property type="entry name" value="Sig_transdc_resp-reg_C-effctor"/>
</dbReference>
<dbReference type="InterPro" id="IPR000792">
    <property type="entry name" value="Tscrpt_reg_LuxR_C"/>
</dbReference>
<proteinExistence type="predicted"/>
<dbReference type="InterPro" id="IPR041664">
    <property type="entry name" value="AAA_16"/>
</dbReference>
<comment type="caution">
    <text evidence="4">The sequence shown here is derived from an EMBL/GenBank/DDBJ whole genome shotgun (WGS) entry which is preliminary data.</text>
</comment>
<evidence type="ECO:0000256" key="1">
    <source>
        <dbReference type="ARBA" id="ARBA00022741"/>
    </source>
</evidence>
<dbReference type="EMBL" id="JBHTCK010000001">
    <property type="protein sequence ID" value="MFC7349598.1"/>
    <property type="molecule type" value="Genomic_DNA"/>
</dbReference>
<dbReference type="PANTHER" id="PTHR16305">
    <property type="entry name" value="TESTICULAR SOLUBLE ADENYLYL CYCLASE"/>
    <property type="match status" value="1"/>
</dbReference>
<dbReference type="SMART" id="SM00421">
    <property type="entry name" value="HTH_LUXR"/>
    <property type="match status" value="1"/>
</dbReference>
<evidence type="ECO:0000313" key="4">
    <source>
        <dbReference type="EMBL" id="MFC7349598.1"/>
    </source>
</evidence>
<dbReference type="InterPro" id="IPR011990">
    <property type="entry name" value="TPR-like_helical_dom_sf"/>
</dbReference>
<dbReference type="Pfam" id="PF00196">
    <property type="entry name" value="GerE"/>
    <property type="match status" value="1"/>
</dbReference>
<protein>
    <submittedName>
        <fullName evidence="4">AAA family ATPase</fullName>
    </submittedName>
</protein>
<dbReference type="InterPro" id="IPR036388">
    <property type="entry name" value="WH-like_DNA-bd_sf"/>
</dbReference>
<feature type="domain" description="HTH luxR-type" evidence="3">
    <location>
        <begin position="871"/>
        <end position="936"/>
    </location>
</feature>
<sequence>MSGEPVDEYTATTAAGRSGTAVIRQAELDRLLAAVTAPRTADGVTRPKDTLLTLAGEPGAGKTTLVEAVVARFAANGGRVLRADSSTSETDLAFSGLHQLLWPVRGRIDALPPRQRGALHAAFGAAERSEAPDPMLIGTAALTVLSDLATKRPLLLAVDDAQWTDRASLDALSFVARRLADEPVTLLVVTRDSAPRGLAAREPTLTLGPLDRGAAERLLDRQPRVPIGLTRARILDQAEGNPLALVELARAVGDSDDATRGTDGPLPVTDRLERIYADRLAALPTETRRAVVRLATADTQDPSHTVLSWLPDIGDPVWAPAEEAGLVRRGGGRLRCGHPLSRLAIYHAAPAEERRAAHLELAGLFGDQDPDRHAWHLAAATSGLSAVVSAELEGSADRARHRSGYAAAAHMLERAADLHPDRRESTRLLAAATSTAVLTGRLDSVERLAARTRAGTDDPTAAALAALQVGRLMALTTSHSAAFGQLMRPAAALVGTDPGAASEALAAASVVRFYSSDADQLHEIERLLPLVQPHPGHRLGERKTLLAAWTGVVAHPDAADASLALRLPALVAAAREEPETLTLLAVAAWLLDETELAAQTFDAALASWTSQGPLPDGLGGVAAFAYLEQGRWARAQTACAELAAVASSVGLDHAAACAAATEALLRALRGDVVGARTQARYALSLVDPRESRSVLALAHRALGAAATAEGDHETAYQHYRVLFDGRGNPAHYHLAYPALPELAVAAARSGHHEEATGIVDGVERSLPDAGALAPRRTALVRLSHAALAPTGEAEHHFTAALGTPALARRPFERAQALLAYGEWLRRRRRIADARPPLAEAEAVFQRLAAQPWVARAQSELRAAGAQSGTTEPDAFADLTPQQQQIVRLAALGLTNREVAEKLYLSPRTVSSHLYRAFPKLGITVRSQLRHVVDAMAADGGTG</sequence>
<dbReference type="CDD" id="cd06170">
    <property type="entry name" value="LuxR_C_like"/>
    <property type="match status" value="1"/>
</dbReference>
<dbReference type="SUPFAM" id="SSF46894">
    <property type="entry name" value="C-terminal effector domain of the bipartite response regulators"/>
    <property type="match status" value="1"/>
</dbReference>
<keyword evidence="2" id="KW-0067">ATP-binding</keyword>
<dbReference type="RefSeq" id="WP_319284109.1">
    <property type="nucleotide sequence ID" value="NZ_JBHTCK010000001.1"/>
</dbReference>
<dbReference type="SUPFAM" id="SSF48452">
    <property type="entry name" value="TPR-like"/>
    <property type="match status" value="1"/>
</dbReference>
<dbReference type="Proteomes" id="UP001596509">
    <property type="component" value="Unassembled WGS sequence"/>
</dbReference>
<dbReference type="PROSITE" id="PS50043">
    <property type="entry name" value="HTH_LUXR_2"/>
    <property type="match status" value="1"/>
</dbReference>
<dbReference type="Gene3D" id="3.40.50.300">
    <property type="entry name" value="P-loop containing nucleotide triphosphate hydrolases"/>
    <property type="match status" value="1"/>
</dbReference>
<reference evidence="5" key="1">
    <citation type="journal article" date="2019" name="Int. J. Syst. Evol. Microbiol.">
        <title>The Global Catalogue of Microorganisms (GCM) 10K type strain sequencing project: providing services to taxonomists for standard genome sequencing and annotation.</title>
        <authorList>
            <consortium name="The Broad Institute Genomics Platform"/>
            <consortium name="The Broad Institute Genome Sequencing Center for Infectious Disease"/>
            <person name="Wu L."/>
            <person name="Ma J."/>
        </authorList>
    </citation>
    <scope>NUCLEOTIDE SEQUENCE [LARGE SCALE GENOMIC DNA]</scope>
    <source>
        <strain evidence="5">ICMP 19430</strain>
    </source>
</reference>
<evidence type="ECO:0000256" key="2">
    <source>
        <dbReference type="ARBA" id="ARBA00022840"/>
    </source>
</evidence>
<dbReference type="PROSITE" id="PS00622">
    <property type="entry name" value="HTH_LUXR_1"/>
    <property type="match status" value="1"/>
</dbReference>
<accession>A0ABW2M673</accession>
<name>A0ABW2M673_9ACTN</name>
<keyword evidence="5" id="KW-1185">Reference proteome</keyword>
<keyword evidence="1" id="KW-0547">Nucleotide-binding</keyword>
<organism evidence="4 5">
    <name type="scientific">Streptomyces caviscabies</name>
    <dbReference type="NCBI Taxonomy" id="90079"/>
    <lineage>
        <taxon>Bacteria</taxon>
        <taxon>Bacillati</taxon>
        <taxon>Actinomycetota</taxon>
        <taxon>Actinomycetes</taxon>
        <taxon>Kitasatosporales</taxon>
        <taxon>Streptomycetaceae</taxon>
        <taxon>Streptomyces</taxon>
    </lineage>
</organism>
<evidence type="ECO:0000259" key="3">
    <source>
        <dbReference type="PROSITE" id="PS50043"/>
    </source>
</evidence>
<dbReference type="PRINTS" id="PR00038">
    <property type="entry name" value="HTHLUXR"/>
</dbReference>